<dbReference type="FunFam" id="1.10.730.10:FF:000024">
    <property type="entry name" value="Methionine--tRNA ligase cytoplasmic"/>
    <property type="match status" value="1"/>
</dbReference>
<dbReference type="Gene3D" id="2.20.28.20">
    <property type="entry name" value="Methionyl-tRNA synthetase, Zn-domain"/>
    <property type="match status" value="1"/>
</dbReference>
<keyword evidence="8 12" id="KW-0648">Protein biosynthesis</keyword>
<organism evidence="15 16">
    <name type="scientific">Panicum virgatum</name>
    <name type="common">Blackwell switchgrass</name>
    <dbReference type="NCBI Taxonomy" id="38727"/>
    <lineage>
        <taxon>Eukaryota</taxon>
        <taxon>Viridiplantae</taxon>
        <taxon>Streptophyta</taxon>
        <taxon>Embryophyta</taxon>
        <taxon>Tracheophyta</taxon>
        <taxon>Spermatophyta</taxon>
        <taxon>Magnoliopsida</taxon>
        <taxon>Liliopsida</taxon>
        <taxon>Poales</taxon>
        <taxon>Poaceae</taxon>
        <taxon>PACMAD clade</taxon>
        <taxon>Panicoideae</taxon>
        <taxon>Panicodae</taxon>
        <taxon>Paniceae</taxon>
        <taxon>Panicinae</taxon>
        <taxon>Panicum</taxon>
        <taxon>Panicum sect. Hiantes</taxon>
    </lineage>
</organism>
<dbReference type="GO" id="GO:0048608">
    <property type="term" value="P:reproductive structure development"/>
    <property type="evidence" value="ECO:0007669"/>
    <property type="project" value="UniProtKB-ARBA"/>
</dbReference>
<dbReference type="Pfam" id="PF19303">
    <property type="entry name" value="Anticodon_3"/>
    <property type="match status" value="1"/>
</dbReference>
<dbReference type="CDD" id="cd00814">
    <property type="entry name" value="MetRS_core"/>
    <property type="match status" value="1"/>
</dbReference>
<dbReference type="PANTHER" id="PTHR45765">
    <property type="entry name" value="METHIONINE--TRNA LIGASE"/>
    <property type="match status" value="1"/>
</dbReference>
<comment type="subcellular location">
    <subcellularLocation>
        <location evidence="1">Cytoplasm</location>
    </subcellularLocation>
</comment>
<comment type="catalytic activity">
    <reaction evidence="11">
        <text>tRNA(Met) + L-methionine + ATP = L-methionyl-tRNA(Met) + AMP + diphosphate</text>
        <dbReference type="Rhea" id="RHEA:13481"/>
        <dbReference type="Rhea" id="RHEA-COMP:9667"/>
        <dbReference type="Rhea" id="RHEA-COMP:9698"/>
        <dbReference type="ChEBI" id="CHEBI:30616"/>
        <dbReference type="ChEBI" id="CHEBI:33019"/>
        <dbReference type="ChEBI" id="CHEBI:57844"/>
        <dbReference type="ChEBI" id="CHEBI:78442"/>
        <dbReference type="ChEBI" id="CHEBI:78530"/>
        <dbReference type="ChEBI" id="CHEBI:456215"/>
        <dbReference type="EC" id="6.1.1.10"/>
    </reaction>
</comment>
<dbReference type="Gene3D" id="1.10.730.10">
    <property type="entry name" value="Isoleucyl-tRNA Synthetase, Domain 1"/>
    <property type="match status" value="1"/>
</dbReference>
<evidence type="ECO:0000256" key="3">
    <source>
        <dbReference type="ARBA" id="ARBA00012838"/>
    </source>
</evidence>
<dbReference type="GO" id="GO:0004825">
    <property type="term" value="F:methionine-tRNA ligase activity"/>
    <property type="evidence" value="ECO:0007669"/>
    <property type="project" value="UniProtKB-EC"/>
</dbReference>
<dbReference type="AlphaFoldDB" id="A0A8T0NME8"/>
<feature type="domain" description="Methionyl-tRNA synthetase anticodon-binding" evidence="14">
    <location>
        <begin position="416"/>
        <end position="568"/>
    </location>
</feature>
<keyword evidence="9 12" id="KW-0030">Aminoacyl-tRNA synthetase</keyword>
<dbReference type="PRINTS" id="PR01041">
    <property type="entry name" value="TRNASYNTHMET"/>
</dbReference>
<dbReference type="CDD" id="cd07957">
    <property type="entry name" value="Anticodon_Ia_Met"/>
    <property type="match status" value="1"/>
</dbReference>
<keyword evidence="6 12" id="KW-0547">Nucleotide-binding</keyword>
<dbReference type="InterPro" id="IPR001412">
    <property type="entry name" value="aa-tRNA-synth_I_CS"/>
</dbReference>
<dbReference type="InterPro" id="IPR029038">
    <property type="entry name" value="MetRS_Zn"/>
</dbReference>
<evidence type="ECO:0000256" key="9">
    <source>
        <dbReference type="ARBA" id="ARBA00023146"/>
    </source>
</evidence>
<feature type="domain" description="Methionyl/Leucyl tRNA synthetase" evidence="13">
    <location>
        <begin position="16"/>
        <end position="394"/>
    </location>
</feature>
<dbReference type="InterPro" id="IPR014758">
    <property type="entry name" value="Met-tRNA_synth"/>
</dbReference>
<dbReference type="GO" id="GO:0005524">
    <property type="term" value="F:ATP binding"/>
    <property type="evidence" value="ECO:0007669"/>
    <property type="project" value="UniProtKB-KW"/>
</dbReference>
<dbReference type="InterPro" id="IPR015413">
    <property type="entry name" value="Methionyl/Leucyl_tRNA_Synth"/>
</dbReference>
<dbReference type="PROSITE" id="PS00178">
    <property type="entry name" value="AA_TRNA_LIGASE_I"/>
    <property type="match status" value="1"/>
</dbReference>
<dbReference type="PANTHER" id="PTHR45765:SF9">
    <property type="entry name" value="METHIONINE--TRNA LIGASE"/>
    <property type="match status" value="1"/>
</dbReference>
<dbReference type="Gene3D" id="3.40.50.620">
    <property type="entry name" value="HUPs"/>
    <property type="match status" value="1"/>
</dbReference>
<dbReference type="EMBL" id="CM029053">
    <property type="protein sequence ID" value="KAG2549272.1"/>
    <property type="molecule type" value="Genomic_DNA"/>
</dbReference>
<gene>
    <name evidence="15" type="ORF">PVAP13_9KG164400</name>
</gene>
<evidence type="ECO:0000313" key="16">
    <source>
        <dbReference type="Proteomes" id="UP000823388"/>
    </source>
</evidence>
<dbReference type="Proteomes" id="UP000823388">
    <property type="component" value="Chromosome 9K"/>
</dbReference>
<dbReference type="InterPro" id="IPR023458">
    <property type="entry name" value="Met-tRNA_ligase_1"/>
</dbReference>
<dbReference type="Pfam" id="PF09334">
    <property type="entry name" value="tRNA-synt_1g"/>
    <property type="match status" value="1"/>
</dbReference>
<dbReference type="InterPro" id="IPR009080">
    <property type="entry name" value="tRNAsynth_Ia_anticodon-bd"/>
</dbReference>
<evidence type="ECO:0000256" key="5">
    <source>
        <dbReference type="ARBA" id="ARBA00022598"/>
    </source>
</evidence>
<keyword evidence="4" id="KW-0963">Cytoplasm</keyword>
<dbReference type="InterPro" id="IPR033911">
    <property type="entry name" value="MetRS_core"/>
</dbReference>
<evidence type="ECO:0000256" key="11">
    <source>
        <dbReference type="ARBA" id="ARBA00047364"/>
    </source>
</evidence>
<evidence type="ECO:0000259" key="14">
    <source>
        <dbReference type="Pfam" id="PF19303"/>
    </source>
</evidence>
<dbReference type="GO" id="GO:0005829">
    <property type="term" value="C:cytosol"/>
    <property type="evidence" value="ECO:0007669"/>
    <property type="project" value="TreeGrafter"/>
</dbReference>
<dbReference type="InterPro" id="IPR041872">
    <property type="entry name" value="Anticodon_Met"/>
</dbReference>
<evidence type="ECO:0000256" key="12">
    <source>
        <dbReference type="RuleBase" id="RU363039"/>
    </source>
</evidence>
<dbReference type="EC" id="6.1.1.10" evidence="3"/>
<protein>
    <recommendedName>
        <fullName evidence="3">methionine--tRNA ligase</fullName>
        <ecNumber evidence="3">6.1.1.10</ecNumber>
    </recommendedName>
    <alternativeName>
        <fullName evidence="10">Methionyl-tRNA synthetase</fullName>
    </alternativeName>
</protein>
<comment type="caution">
    <text evidence="15">The sequence shown here is derived from an EMBL/GenBank/DDBJ whole genome shotgun (WGS) entry which is preliminary data.</text>
</comment>
<evidence type="ECO:0000256" key="4">
    <source>
        <dbReference type="ARBA" id="ARBA00022490"/>
    </source>
</evidence>
<keyword evidence="16" id="KW-1185">Reference proteome</keyword>
<evidence type="ECO:0000256" key="8">
    <source>
        <dbReference type="ARBA" id="ARBA00022917"/>
    </source>
</evidence>
<dbReference type="GO" id="GO:0009791">
    <property type="term" value="P:post-embryonic development"/>
    <property type="evidence" value="ECO:0007669"/>
    <property type="project" value="UniProtKB-ARBA"/>
</dbReference>
<dbReference type="GO" id="GO:0017101">
    <property type="term" value="C:aminoacyl-tRNA synthetase multienzyme complex"/>
    <property type="evidence" value="ECO:0007669"/>
    <property type="project" value="TreeGrafter"/>
</dbReference>
<reference evidence="15" key="1">
    <citation type="submission" date="2020-05" db="EMBL/GenBank/DDBJ databases">
        <title>WGS assembly of Panicum virgatum.</title>
        <authorList>
            <person name="Lovell J.T."/>
            <person name="Jenkins J."/>
            <person name="Shu S."/>
            <person name="Juenger T.E."/>
            <person name="Schmutz J."/>
        </authorList>
    </citation>
    <scope>NUCLEOTIDE SEQUENCE</scope>
    <source>
        <strain evidence="15">AP13</strain>
    </source>
</reference>
<evidence type="ECO:0000313" key="15">
    <source>
        <dbReference type="EMBL" id="KAG2549272.1"/>
    </source>
</evidence>
<dbReference type="SUPFAM" id="SSF52374">
    <property type="entry name" value="Nucleotidylyl transferase"/>
    <property type="match status" value="1"/>
</dbReference>
<evidence type="ECO:0000256" key="7">
    <source>
        <dbReference type="ARBA" id="ARBA00022840"/>
    </source>
</evidence>
<dbReference type="SUPFAM" id="SSF57770">
    <property type="entry name" value="Methionyl-tRNA synthetase (MetRS), Zn-domain"/>
    <property type="match status" value="1"/>
</dbReference>
<evidence type="ECO:0000256" key="2">
    <source>
        <dbReference type="ARBA" id="ARBA00005594"/>
    </source>
</evidence>
<accession>A0A8T0NME8</accession>
<proteinExistence type="inferred from homology"/>
<evidence type="ECO:0000256" key="1">
    <source>
        <dbReference type="ARBA" id="ARBA00004496"/>
    </source>
</evidence>
<name>A0A8T0NME8_PANVG</name>
<evidence type="ECO:0000256" key="10">
    <source>
        <dbReference type="ARBA" id="ARBA00030904"/>
    </source>
</evidence>
<evidence type="ECO:0000256" key="6">
    <source>
        <dbReference type="ARBA" id="ARBA00022741"/>
    </source>
</evidence>
<evidence type="ECO:0000259" key="13">
    <source>
        <dbReference type="Pfam" id="PF09334"/>
    </source>
</evidence>
<keyword evidence="5 12" id="KW-0436">Ligase</keyword>
<dbReference type="InterPro" id="IPR014729">
    <property type="entry name" value="Rossmann-like_a/b/a_fold"/>
</dbReference>
<keyword evidence="7 12" id="KW-0067">ATP-binding</keyword>
<dbReference type="SUPFAM" id="SSF47323">
    <property type="entry name" value="Anticodon-binding domain of a subclass of class I aminoacyl-tRNA synthetases"/>
    <property type="match status" value="1"/>
</dbReference>
<sequence length="587" mass="66409">MAETAAVLPVAGRRNVLVTSALPCVNNVPHLGNLVGCVLSPDAFARYCRLRGHNVLFVCGTDEYGAATEARARREGCSPREICDRYHALHREVYEWFGISFDHFGRTSSPQQTEICQDIFRRLLENNWLSEKTIQQLYCSSCQKFLEDRLVEGSCPVEGCGHNSARGDRCEKCGELLDSVELIDPKCEVCRSTPCVRDIDDLLLELPLLKEKLESYIDGASGDGSWSQNAVHVTNAWLKGGLKPRCITRGLKWGVPVLHDKYKDKVFYAWFDAPIGYISATACYTPEWEKWWKNPENVELYQFMGKDDVPFHTIMFPSVLLGTGENWTSLKTISVTEYLKYESGIQNIPPEVWRYYLLTNRPEASDTQFTWTDLQAKLRNELVKKLGNFINRVLSFIVKPEGAGYGSIIPPATNAESHPRTQAFSETVGKLVDQYIDAMDKVKLKQGLKIAMAICSEGNAYLQQSQFWKLYKQDPPCCTTVIKTSVGLVYLLACLLEPFMPSFSKEVLQQLNLCPEEHLSFCDEKGDKYKAKRLWDLIPSGHRIGKPAPLFKGLDDNTVKGIKIKIASSQAERRFKLLHNWKTTLSS</sequence>
<dbReference type="FunFam" id="2.20.28.20:FF:000001">
    <property type="entry name" value="Methionine--tRNA ligase"/>
    <property type="match status" value="1"/>
</dbReference>
<dbReference type="GO" id="GO:0006431">
    <property type="term" value="P:methionyl-tRNA aminoacylation"/>
    <property type="evidence" value="ECO:0007669"/>
    <property type="project" value="InterPro"/>
</dbReference>
<comment type="similarity">
    <text evidence="2 12">Belongs to the class-I aminoacyl-tRNA synthetase family.</text>
</comment>
<dbReference type="NCBIfam" id="TIGR00398">
    <property type="entry name" value="metG"/>
    <property type="match status" value="1"/>
</dbReference>